<accession>A0A7R9F681</accession>
<name>A0A7R9F681_9NEOP</name>
<evidence type="ECO:0000313" key="1">
    <source>
        <dbReference type="EMBL" id="CAD7447417.1"/>
    </source>
</evidence>
<reference evidence="1" key="1">
    <citation type="submission" date="2020-11" db="EMBL/GenBank/DDBJ databases">
        <authorList>
            <person name="Tran Van P."/>
        </authorList>
    </citation>
    <scope>NUCLEOTIDE SEQUENCE</scope>
</reference>
<protein>
    <submittedName>
        <fullName evidence="1">Uncharacterized protein</fullName>
    </submittedName>
</protein>
<proteinExistence type="predicted"/>
<sequence length="338" mass="37629">MGRDTSMRLSGELPPDCNKLDKNLIEVGPRVSAWEYRQTGFRTYGKSTPSGDLGVGATCEVKVVAGKTHRLDVVAEDKRSADLKTNQHYDQYIWDVTHISDEDSPFRAVGGCNGPIAANDRGTALVEDEQTSQCSRRRSDKKCFYTTLISRLCNYTSSRTGSTSSASRLLYGSSGPRSSLLTTTPTVPDDVIVCTTYPPMFTKRQIEWNQGLLGSWSTVLPLSYGEKQWRTQKFTLRGTSKLLFMYGFPFEHQVSWRGLPTLSVPLCKGGSRMGRMSCSSLELVSIRAELPLRCRTQQSIITDNMNITLWGWGRGEWFYPEGGGRVTQKEGATSLRVA</sequence>
<gene>
    <name evidence="1" type="ORF">TBIB3V08_LOCUS9732</name>
</gene>
<dbReference type="EMBL" id="OD568873">
    <property type="protein sequence ID" value="CAD7447417.1"/>
    <property type="molecule type" value="Genomic_DNA"/>
</dbReference>
<dbReference type="AlphaFoldDB" id="A0A7R9F681"/>
<organism evidence="1">
    <name type="scientific">Timema bartmani</name>
    <dbReference type="NCBI Taxonomy" id="61472"/>
    <lineage>
        <taxon>Eukaryota</taxon>
        <taxon>Metazoa</taxon>
        <taxon>Ecdysozoa</taxon>
        <taxon>Arthropoda</taxon>
        <taxon>Hexapoda</taxon>
        <taxon>Insecta</taxon>
        <taxon>Pterygota</taxon>
        <taxon>Neoptera</taxon>
        <taxon>Polyneoptera</taxon>
        <taxon>Phasmatodea</taxon>
        <taxon>Timematodea</taxon>
        <taxon>Timematoidea</taxon>
        <taxon>Timematidae</taxon>
        <taxon>Timema</taxon>
    </lineage>
</organism>